<dbReference type="CDD" id="cd09272">
    <property type="entry name" value="RNase_HI_RT_Ty1"/>
    <property type="match status" value="1"/>
</dbReference>
<dbReference type="EMBL" id="BQNB010018764">
    <property type="protein sequence ID" value="GJT78013.1"/>
    <property type="molecule type" value="Genomic_DNA"/>
</dbReference>
<evidence type="ECO:0000313" key="4">
    <source>
        <dbReference type="Proteomes" id="UP001151760"/>
    </source>
</evidence>
<evidence type="ECO:0000259" key="2">
    <source>
        <dbReference type="Pfam" id="PF07727"/>
    </source>
</evidence>
<accession>A0ABQ5GQS0</accession>
<dbReference type="InterPro" id="IPR013103">
    <property type="entry name" value="RVT_2"/>
</dbReference>
<evidence type="ECO:0000313" key="3">
    <source>
        <dbReference type="EMBL" id="GJT78013.1"/>
    </source>
</evidence>
<feature type="domain" description="Reverse transcriptase Ty1/copia-type" evidence="2">
    <location>
        <begin position="2"/>
        <end position="54"/>
    </location>
</feature>
<protein>
    <submittedName>
        <fullName evidence="3">Integrase, catalytic region, zinc finger, CCHC-type containing protein</fullName>
    </submittedName>
</protein>
<proteinExistence type="predicted"/>
<sequence>MIIYQMDVKTAFLNDVLREEVYVSQPEGLVDQDHQNYMYRLKKALYGLKQAPHACEPVDTPKVERTKLDEDPQGTQGDPTRYRSMVGFLMYLTSSRTDLVSDVCICARHQAKPTEKHLTAVKRIMKDVKTLEEHSRSKHIDIRYHFIKEYLENGVVELYFVNMEYQLVDIFTKALGRERFEFLLNCLGMQSMTLETLKHLAESEEE</sequence>
<name>A0ABQ5GQS0_9ASTR</name>
<reference evidence="3" key="1">
    <citation type="journal article" date="2022" name="Int. J. Mol. Sci.">
        <title>Draft Genome of Tanacetum Coccineum: Genomic Comparison of Closely Related Tanacetum-Family Plants.</title>
        <authorList>
            <person name="Yamashiro T."/>
            <person name="Shiraishi A."/>
            <person name="Nakayama K."/>
            <person name="Satake H."/>
        </authorList>
    </citation>
    <scope>NUCLEOTIDE SEQUENCE</scope>
</reference>
<dbReference type="Proteomes" id="UP001151760">
    <property type="component" value="Unassembled WGS sequence"/>
</dbReference>
<reference evidence="3" key="2">
    <citation type="submission" date="2022-01" db="EMBL/GenBank/DDBJ databases">
        <authorList>
            <person name="Yamashiro T."/>
            <person name="Shiraishi A."/>
            <person name="Satake H."/>
            <person name="Nakayama K."/>
        </authorList>
    </citation>
    <scope>NUCLEOTIDE SEQUENCE</scope>
</reference>
<gene>
    <name evidence="3" type="ORF">Tco_1044738</name>
</gene>
<organism evidence="3 4">
    <name type="scientific">Tanacetum coccineum</name>
    <dbReference type="NCBI Taxonomy" id="301880"/>
    <lineage>
        <taxon>Eukaryota</taxon>
        <taxon>Viridiplantae</taxon>
        <taxon>Streptophyta</taxon>
        <taxon>Embryophyta</taxon>
        <taxon>Tracheophyta</taxon>
        <taxon>Spermatophyta</taxon>
        <taxon>Magnoliopsida</taxon>
        <taxon>eudicotyledons</taxon>
        <taxon>Gunneridae</taxon>
        <taxon>Pentapetalae</taxon>
        <taxon>asterids</taxon>
        <taxon>campanulids</taxon>
        <taxon>Asterales</taxon>
        <taxon>Asteraceae</taxon>
        <taxon>Asteroideae</taxon>
        <taxon>Anthemideae</taxon>
        <taxon>Anthemidinae</taxon>
        <taxon>Tanacetum</taxon>
    </lineage>
</organism>
<dbReference type="PANTHER" id="PTHR11439:SF463">
    <property type="entry name" value="REVERSE TRANSCRIPTASE TY1_COPIA-TYPE DOMAIN-CONTAINING PROTEIN"/>
    <property type="match status" value="1"/>
</dbReference>
<feature type="region of interest" description="Disordered" evidence="1">
    <location>
        <begin position="58"/>
        <end position="77"/>
    </location>
</feature>
<feature type="compositionally biased region" description="Basic and acidic residues" evidence="1">
    <location>
        <begin position="59"/>
        <end position="70"/>
    </location>
</feature>
<keyword evidence="4" id="KW-1185">Reference proteome</keyword>
<dbReference type="Pfam" id="PF07727">
    <property type="entry name" value="RVT_2"/>
    <property type="match status" value="1"/>
</dbReference>
<evidence type="ECO:0000256" key="1">
    <source>
        <dbReference type="SAM" id="MobiDB-lite"/>
    </source>
</evidence>
<dbReference type="PANTHER" id="PTHR11439">
    <property type="entry name" value="GAG-POL-RELATED RETROTRANSPOSON"/>
    <property type="match status" value="1"/>
</dbReference>
<comment type="caution">
    <text evidence="3">The sequence shown here is derived from an EMBL/GenBank/DDBJ whole genome shotgun (WGS) entry which is preliminary data.</text>
</comment>